<accession>A0A5B8LLH9</accession>
<dbReference type="Gene3D" id="2.120.10.30">
    <property type="entry name" value="TolB, C-terminal domain"/>
    <property type="match status" value="1"/>
</dbReference>
<feature type="region of interest" description="Disordered" evidence="1">
    <location>
        <begin position="175"/>
        <end position="194"/>
    </location>
</feature>
<dbReference type="Pfam" id="PF07995">
    <property type="entry name" value="GSDH"/>
    <property type="match status" value="1"/>
</dbReference>
<dbReference type="KEGG" id="spai:FPZ24_16140"/>
<protein>
    <submittedName>
        <fullName evidence="4">Glucose dehydrogenase</fullName>
    </submittedName>
</protein>
<keyword evidence="5" id="KW-1185">Reference proteome</keyword>
<dbReference type="RefSeq" id="WP_146573717.1">
    <property type="nucleotide sequence ID" value="NZ_CP042306.1"/>
</dbReference>
<dbReference type="AlphaFoldDB" id="A0A5B8LLH9"/>
<evidence type="ECO:0000256" key="2">
    <source>
        <dbReference type="SAM" id="SignalP"/>
    </source>
</evidence>
<evidence type="ECO:0000256" key="1">
    <source>
        <dbReference type="SAM" id="MobiDB-lite"/>
    </source>
</evidence>
<dbReference type="PANTHER" id="PTHR19328:SF53">
    <property type="entry name" value="MEMBRANE PROTEIN"/>
    <property type="match status" value="1"/>
</dbReference>
<feature type="domain" description="Glucose/Sorbosone dehydrogenase" evidence="3">
    <location>
        <begin position="141"/>
        <end position="331"/>
    </location>
</feature>
<dbReference type="Proteomes" id="UP000315673">
    <property type="component" value="Chromosome"/>
</dbReference>
<sequence>MRLLLGLFALFAFAQPAVARKAPREGYATSGQCDGFPRVSLTTPARLCVGLVATGIGFPRGLAVVGTDLYVADLASRTPGRGRILRFANFGRGAPVVVLSGLNQPNGLAAGASGKLYVGEVGRIIRFDPRAADPRATITEVMTGLPKDGRHDVTAFTLSPDGGMVVNVGSFSDNCESENGGAPNPNTPCPEQKMRPPRGSLIRIPPGAALPMSAASAEVLATGLRNAMAFAYLPDGKLMVASNGRDNIDSADPKLSDDTLPHDLLLAMDKGANYGWPYCFDANRPSPEYPRYDCGRMRRPAMLLAPHAAPLGMIRYTGTKLPGLTGKLLLAYHGYRARGHRIVAIAAGLGGAVAGSETDIVSGWTRAAGVRPQGFPAALIELPDGSVLIAEDQNRCLLRLSAL</sequence>
<dbReference type="OrthoDB" id="9770043at2"/>
<feature type="signal peptide" evidence="2">
    <location>
        <begin position="1"/>
        <end position="19"/>
    </location>
</feature>
<dbReference type="PANTHER" id="PTHR19328">
    <property type="entry name" value="HEDGEHOG-INTERACTING PROTEIN"/>
    <property type="match status" value="1"/>
</dbReference>
<proteinExistence type="predicted"/>
<dbReference type="InterPro" id="IPR011041">
    <property type="entry name" value="Quinoprot_gluc/sorb_DH_b-prop"/>
</dbReference>
<gene>
    <name evidence="4" type="ORF">FPZ24_16140</name>
</gene>
<organism evidence="4 5">
    <name type="scientific">Sphingomonas panacisoli</name>
    <dbReference type="NCBI Taxonomy" id="1813879"/>
    <lineage>
        <taxon>Bacteria</taxon>
        <taxon>Pseudomonadati</taxon>
        <taxon>Pseudomonadota</taxon>
        <taxon>Alphaproteobacteria</taxon>
        <taxon>Sphingomonadales</taxon>
        <taxon>Sphingomonadaceae</taxon>
        <taxon>Sphingomonas</taxon>
    </lineage>
</organism>
<evidence type="ECO:0000259" key="3">
    <source>
        <dbReference type="Pfam" id="PF07995"/>
    </source>
</evidence>
<dbReference type="InterPro" id="IPR012938">
    <property type="entry name" value="Glc/Sorbosone_DH"/>
</dbReference>
<dbReference type="EMBL" id="CP042306">
    <property type="protein sequence ID" value="QDZ08809.1"/>
    <property type="molecule type" value="Genomic_DNA"/>
</dbReference>
<evidence type="ECO:0000313" key="5">
    <source>
        <dbReference type="Proteomes" id="UP000315673"/>
    </source>
</evidence>
<name>A0A5B8LLH9_9SPHN</name>
<feature type="chain" id="PRO_5022827022" evidence="2">
    <location>
        <begin position="20"/>
        <end position="403"/>
    </location>
</feature>
<dbReference type="SUPFAM" id="SSF50952">
    <property type="entry name" value="Soluble quinoprotein glucose dehydrogenase"/>
    <property type="match status" value="1"/>
</dbReference>
<keyword evidence="2" id="KW-0732">Signal</keyword>
<evidence type="ECO:0000313" key="4">
    <source>
        <dbReference type="EMBL" id="QDZ08809.1"/>
    </source>
</evidence>
<reference evidence="4 5" key="1">
    <citation type="submission" date="2019-07" db="EMBL/GenBank/DDBJ databases">
        <title>Full genome sequence of Sphingomonas sp. 4R-6-7(HKS19).</title>
        <authorList>
            <person name="Im W.-T."/>
        </authorList>
    </citation>
    <scope>NUCLEOTIDE SEQUENCE [LARGE SCALE GENOMIC DNA]</scope>
    <source>
        <strain evidence="4 5">HKS19</strain>
    </source>
</reference>
<dbReference type="InterPro" id="IPR011042">
    <property type="entry name" value="6-blade_b-propeller_TolB-like"/>
</dbReference>